<feature type="region of interest" description="Disordered" evidence="9">
    <location>
        <begin position="534"/>
        <end position="566"/>
    </location>
</feature>
<comment type="caution">
    <text evidence="11">The sequence shown here is derived from an EMBL/GenBank/DDBJ whole genome shotgun (WGS) entry which is preliminary data.</text>
</comment>
<dbReference type="SUPFAM" id="SSF53927">
    <property type="entry name" value="Cytidine deaminase-like"/>
    <property type="match status" value="1"/>
</dbReference>
<feature type="domain" description="CMP/dCMP-type deaminase" evidence="10">
    <location>
        <begin position="1244"/>
        <end position="1366"/>
    </location>
</feature>
<keyword evidence="5" id="KW-0479">Metal-binding</keyword>
<evidence type="ECO:0000256" key="8">
    <source>
        <dbReference type="ARBA" id="ARBA00048045"/>
    </source>
</evidence>
<evidence type="ECO:0000256" key="6">
    <source>
        <dbReference type="ARBA" id="ARBA00022801"/>
    </source>
</evidence>
<feature type="compositionally biased region" description="Basic and acidic residues" evidence="9">
    <location>
        <begin position="309"/>
        <end position="331"/>
    </location>
</feature>
<dbReference type="HAMAP" id="MF_00972">
    <property type="entry name" value="tRNA_aden_deaminase"/>
    <property type="match status" value="1"/>
</dbReference>
<comment type="subunit">
    <text evidence="2">Homodimer.</text>
</comment>
<evidence type="ECO:0000313" key="12">
    <source>
        <dbReference type="Proteomes" id="UP000245207"/>
    </source>
</evidence>
<feature type="compositionally biased region" description="Low complexity" evidence="9">
    <location>
        <begin position="978"/>
        <end position="993"/>
    </location>
</feature>
<feature type="region of interest" description="Disordered" evidence="9">
    <location>
        <begin position="617"/>
        <end position="649"/>
    </location>
</feature>
<gene>
    <name evidence="11" type="ORF">CTI12_AA468070</name>
</gene>
<feature type="region of interest" description="Disordered" evidence="9">
    <location>
        <begin position="1409"/>
        <end position="1430"/>
    </location>
</feature>
<feature type="region of interest" description="Disordered" evidence="9">
    <location>
        <begin position="309"/>
        <end position="450"/>
    </location>
</feature>
<sequence length="1452" mass="161926">MMHHTSVSITCTYNNPLISSSLPNCCCCSCCCCCTNSRTNLVYYNSHLPRFSITPSFVSNRLRQSTLINFAPSRRFLNHGRRVREVCDGNSSRFSVAGFERNSYERLRKLGKSRYVCRVLEDESSESGDEFVDEVGALLDLLNEEVGFGDVGVRERTRVSEKKKKGDRYVGVGDRKRVEVKDARCVSEKKKNVRLGRVDKDLKRDDKGVKIRSRVEEGKSDLRKEGSNCSSYYSVASTGEYESDNDVEVIRDDSFVRGESSSEYKDDREMDSYRRYDEEVKENVDGKQSEKLKKNIAEKYYGNQEWRKTSEKKLNVESSEQHSERSDRIIDQSKSGTKYKRLTETSTTERDNRLIGSSTSNQKRYSDTENKLSTSVQQLASEHKEESSDHVTRQNEYIKQTNVLSEASHDADRRKASSSSSQETRMKNWEDNSTSFSGRVDNRREERHQRVDHLTALRESRIQSQQASQIYDTRISKTDNAFVSKSQSDTRSEKQERHLESKMKSWEDDLIEISGRIEDRREDKQQKFDQLATIQESSVNSQQISEVSDTHIDKSESSLVSRRRSDIRREKQEVNLETRMKNSEDNLVTVGGRVEDQREENYQKLDQLTAVQESRLKSQHISESSDSFISNTDNTSVSRRQSDNVTEVTGRFEDRREENYQKIDQLTAFQESRVKSQEVSEITDTRINRTENTSVSLGQSDIRSKKQELQLDTSVSHVSSSGVKMGEGTNESLKTGRKTTKSSSFNVGMPREGSSSYKALKLNPEPKLQETGYTRGGGNSSSLSVVSTSSAGEIQEPSRDTIVSADQEQISSSRYVSEFVTKAKHELSGSKAELVYEEAEQHEGSGPSDETQHETGGSVQVSSSGVKMVEGTMESMRTGRRTTKASSFNVGMHREPASSYKAMRLIPERKSQESGSRGDGKSGSLSIVSGSSGSSAGEIQEPLSFIKDEDAIASADQQQISSSHYVGDFVDKAQHELGSSGDNGSGNSDQNNGATGPSDEIWHEAGETIQQPLETDAPDNTVSTENDESVKRSGRSVWNVIGDVVRLRWASPRSETNTPKSGGASSIQSTNSDTWFSGHEPSDSNDENVKSGSKKGRSRRHKDVSNPSSSKQRKDSPLLSSSSDTNLGSSSKTMSPLVLEESSLPLPAIGMRRSPAVKSTSVPDETDASTSGNIDQLVPKPLTQVPQAGASGSGKMVIADQPVSAAGVTDGELKRRKLARIDQVSQDKFDEWEEAYTVEAKQRQNDEIFMREALLEAKKAADLWEVPVGAVLVQDGKVIARGYNLVEELRDSTAHAEMICIREASNNLRSWSLSGTTLYVTLEPCPMCAGAILQARIDTIVWGAPNKLLGADGSWIRLFPDGDGGNGSDKPHKPPAPVHPFHPNMTIRRGVLSAECADVMQQFFQLRRKKKEKRAETQPPTQLPSSSLPITHHHRSKFFSKMHDAFHIMFCL</sequence>
<name>A0A2U1LPK2_ARTAN</name>
<evidence type="ECO:0000313" key="11">
    <source>
        <dbReference type="EMBL" id="PWA50925.1"/>
    </source>
</evidence>
<feature type="compositionally biased region" description="Polar residues" evidence="9">
    <location>
        <begin position="371"/>
        <end position="380"/>
    </location>
</feature>
<feature type="compositionally biased region" description="Polar residues" evidence="9">
    <location>
        <begin position="710"/>
        <end position="722"/>
    </location>
</feature>
<keyword evidence="4" id="KW-0819">tRNA processing</keyword>
<dbReference type="GO" id="GO:0046872">
    <property type="term" value="F:metal ion binding"/>
    <property type="evidence" value="ECO:0007669"/>
    <property type="project" value="UniProtKB-KW"/>
</dbReference>
<organism evidence="11 12">
    <name type="scientific">Artemisia annua</name>
    <name type="common">Sweet wormwood</name>
    <dbReference type="NCBI Taxonomy" id="35608"/>
    <lineage>
        <taxon>Eukaryota</taxon>
        <taxon>Viridiplantae</taxon>
        <taxon>Streptophyta</taxon>
        <taxon>Embryophyta</taxon>
        <taxon>Tracheophyta</taxon>
        <taxon>Spermatophyta</taxon>
        <taxon>Magnoliopsida</taxon>
        <taxon>eudicotyledons</taxon>
        <taxon>Gunneridae</taxon>
        <taxon>Pentapetalae</taxon>
        <taxon>asterids</taxon>
        <taxon>campanulids</taxon>
        <taxon>Asterales</taxon>
        <taxon>Asteraceae</taxon>
        <taxon>Asteroideae</taxon>
        <taxon>Anthemideae</taxon>
        <taxon>Artemisiinae</taxon>
        <taxon>Artemisia</taxon>
    </lineage>
</organism>
<protein>
    <recommendedName>
        <fullName evidence="3">tRNA(adenine(34)) deaminase</fullName>
        <ecNumber evidence="3">3.5.4.33</ecNumber>
    </recommendedName>
</protein>
<dbReference type="Pfam" id="PF00383">
    <property type="entry name" value="dCMP_cyt_deam_1"/>
    <property type="match status" value="1"/>
</dbReference>
<keyword evidence="12" id="KW-1185">Reference proteome</keyword>
<feature type="compositionally biased region" description="Basic and acidic residues" evidence="9">
    <location>
        <begin position="440"/>
        <end position="450"/>
    </location>
</feature>
<evidence type="ECO:0000259" key="10">
    <source>
        <dbReference type="PROSITE" id="PS51747"/>
    </source>
</evidence>
<reference evidence="11 12" key="1">
    <citation type="journal article" date="2018" name="Mol. Plant">
        <title>The genome of Artemisia annua provides insight into the evolution of Asteraceae family and artemisinin biosynthesis.</title>
        <authorList>
            <person name="Shen Q."/>
            <person name="Zhang L."/>
            <person name="Liao Z."/>
            <person name="Wang S."/>
            <person name="Yan T."/>
            <person name="Shi P."/>
            <person name="Liu M."/>
            <person name="Fu X."/>
            <person name="Pan Q."/>
            <person name="Wang Y."/>
            <person name="Lv Z."/>
            <person name="Lu X."/>
            <person name="Zhang F."/>
            <person name="Jiang W."/>
            <person name="Ma Y."/>
            <person name="Chen M."/>
            <person name="Hao X."/>
            <person name="Li L."/>
            <person name="Tang Y."/>
            <person name="Lv G."/>
            <person name="Zhou Y."/>
            <person name="Sun X."/>
            <person name="Brodelius P.E."/>
            <person name="Rose J.K.C."/>
            <person name="Tang K."/>
        </authorList>
    </citation>
    <scope>NUCLEOTIDE SEQUENCE [LARGE SCALE GENOMIC DNA]</scope>
    <source>
        <strain evidence="12">cv. Huhao1</strain>
        <tissue evidence="11">Leaf</tissue>
    </source>
</reference>
<dbReference type="InterPro" id="IPR002125">
    <property type="entry name" value="CMP_dCMP_dom"/>
</dbReference>
<evidence type="ECO:0000256" key="5">
    <source>
        <dbReference type="ARBA" id="ARBA00022723"/>
    </source>
</evidence>
<evidence type="ECO:0000256" key="7">
    <source>
        <dbReference type="ARBA" id="ARBA00022833"/>
    </source>
</evidence>
<feature type="region of interest" description="Disordered" evidence="9">
    <location>
        <begin position="1052"/>
        <end position="1177"/>
    </location>
</feature>
<feature type="compositionally biased region" description="Basic and acidic residues" evidence="9">
    <location>
        <begin position="381"/>
        <end position="393"/>
    </location>
</feature>
<feature type="compositionally biased region" description="Basic and acidic residues" evidence="9">
    <location>
        <begin position="341"/>
        <end position="353"/>
    </location>
</feature>
<feature type="compositionally biased region" description="Polar residues" evidence="9">
    <location>
        <begin position="1008"/>
        <end position="1024"/>
    </location>
</feature>
<feature type="region of interest" description="Disordered" evidence="9">
    <location>
        <begin position="1360"/>
        <end position="1382"/>
    </location>
</feature>
<evidence type="ECO:0000256" key="1">
    <source>
        <dbReference type="ARBA" id="ARBA00001947"/>
    </source>
</evidence>
<comment type="catalytic activity">
    <reaction evidence="8">
        <text>adenosine(34) in tRNA + H2O + H(+) = inosine(34) in tRNA + NH4(+)</text>
        <dbReference type="Rhea" id="RHEA:43168"/>
        <dbReference type="Rhea" id="RHEA-COMP:10373"/>
        <dbReference type="Rhea" id="RHEA-COMP:10374"/>
        <dbReference type="ChEBI" id="CHEBI:15377"/>
        <dbReference type="ChEBI" id="CHEBI:15378"/>
        <dbReference type="ChEBI" id="CHEBI:28938"/>
        <dbReference type="ChEBI" id="CHEBI:74411"/>
        <dbReference type="ChEBI" id="CHEBI:82852"/>
        <dbReference type="EC" id="3.5.4.33"/>
    </reaction>
</comment>
<dbReference type="EMBL" id="PKPP01008353">
    <property type="protein sequence ID" value="PWA50925.1"/>
    <property type="molecule type" value="Genomic_DNA"/>
</dbReference>
<dbReference type="InterPro" id="IPR016193">
    <property type="entry name" value="Cytidine_deaminase-like"/>
</dbReference>
<dbReference type="PROSITE" id="PS51747">
    <property type="entry name" value="CYT_DCMP_DEAMINASES_2"/>
    <property type="match status" value="1"/>
</dbReference>
<proteinExistence type="inferred from homology"/>
<feature type="compositionally biased region" description="Polar residues" evidence="9">
    <location>
        <begin position="1053"/>
        <end position="1075"/>
    </location>
</feature>
<feature type="compositionally biased region" description="Polar residues" evidence="9">
    <location>
        <begin position="534"/>
        <end position="547"/>
    </location>
</feature>
<feature type="region of interest" description="Disordered" evidence="9">
    <location>
        <begin position="837"/>
        <end position="1034"/>
    </location>
</feature>
<keyword evidence="7" id="KW-0862">Zinc</keyword>
<feature type="compositionally biased region" description="Polar residues" evidence="9">
    <location>
        <begin position="619"/>
        <end position="647"/>
    </location>
</feature>
<feature type="compositionally biased region" description="Low complexity" evidence="9">
    <location>
        <begin position="1118"/>
        <end position="1147"/>
    </location>
</feature>
<feature type="region of interest" description="Disordered" evidence="9">
    <location>
        <begin position="479"/>
        <end position="503"/>
    </location>
</feature>
<feature type="compositionally biased region" description="Low complexity" evidence="9">
    <location>
        <begin position="1417"/>
        <end position="1429"/>
    </location>
</feature>
<dbReference type="Gene3D" id="3.40.140.10">
    <property type="entry name" value="Cytidine Deaminase, domain 2"/>
    <property type="match status" value="1"/>
</dbReference>
<evidence type="ECO:0000256" key="9">
    <source>
        <dbReference type="SAM" id="MobiDB-lite"/>
    </source>
</evidence>
<accession>A0A2U1LPK2</accession>
<dbReference type="PANTHER" id="PTHR11079">
    <property type="entry name" value="CYTOSINE DEAMINASE FAMILY MEMBER"/>
    <property type="match status" value="1"/>
</dbReference>
<feature type="region of interest" description="Disordered" evidence="9">
    <location>
        <begin position="706"/>
        <end position="757"/>
    </location>
</feature>
<evidence type="ECO:0000256" key="4">
    <source>
        <dbReference type="ARBA" id="ARBA00022694"/>
    </source>
</evidence>
<dbReference type="PANTHER" id="PTHR11079:SF179">
    <property type="entry name" value="TRNA(ADENINE(34)) DEAMINASE, CHLOROPLASTIC"/>
    <property type="match status" value="1"/>
</dbReference>
<feature type="compositionally biased region" description="Polar residues" evidence="9">
    <location>
        <begin position="1157"/>
        <end position="1174"/>
    </location>
</feature>
<dbReference type="FunFam" id="3.40.140.10:FF:000005">
    <property type="entry name" value="tRNA-specific adenosine deaminase"/>
    <property type="match status" value="1"/>
</dbReference>
<evidence type="ECO:0000256" key="3">
    <source>
        <dbReference type="ARBA" id="ARBA00012740"/>
    </source>
</evidence>
<feature type="compositionally biased region" description="Polar residues" evidence="9">
    <location>
        <begin position="394"/>
        <end position="405"/>
    </location>
</feature>
<feature type="compositionally biased region" description="Low complexity" evidence="9">
    <location>
        <begin position="952"/>
        <end position="963"/>
    </location>
</feature>
<dbReference type="CDD" id="cd01285">
    <property type="entry name" value="nucleoside_deaminase"/>
    <property type="match status" value="1"/>
</dbReference>
<feature type="compositionally biased region" description="Basic and acidic residues" evidence="9">
    <location>
        <begin position="488"/>
        <end position="503"/>
    </location>
</feature>
<feature type="compositionally biased region" description="Basic residues" evidence="9">
    <location>
        <begin position="1092"/>
        <end position="1102"/>
    </location>
</feature>
<dbReference type="EC" id="3.5.4.33" evidence="3"/>
<dbReference type="GO" id="GO:0009507">
    <property type="term" value="C:chloroplast"/>
    <property type="evidence" value="ECO:0007669"/>
    <property type="project" value="TreeGrafter"/>
</dbReference>
<dbReference type="Proteomes" id="UP000245207">
    <property type="component" value="Unassembled WGS sequence"/>
</dbReference>
<dbReference type="InterPro" id="IPR028883">
    <property type="entry name" value="tRNA_aden_deaminase"/>
</dbReference>
<dbReference type="STRING" id="35608.A0A2U1LPK2"/>
<evidence type="ECO:0000256" key="2">
    <source>
        <dbReference type="ARBA" id="ARBA00011738"/>
    </source>
</evidence>
<dbReference type="OrthoDB" id="408702at2759"/>
<dbReference type="GO" id="GO:0052717">
    <property type="term" value="F:tRNA-specific adenosine-34 deaminase activity"/>
    <property type="evidence" value="ECO:0007669"/>
    <property type="project" value="UniProtKB-EC"/>
</dbReference>
<feature type="compositionally biased region" description="Low complexity" evidence="9">
    <location>
        <begin position="922"/>
        <end position="937"/>
    </location>
</feature>
<keyword evidence="6" id="KW-0378">Hydrolase</keyword>
<dbReference type="GO" id="GO:0002100">
    <property type="term" value="P:tRNA wobble adenosine to inosine editing"/>
    <property type="evidence" value="ECO:0007669"/>
    <property type="project" value="InterPro"/>
</dbReference>
<comment type="cofactor">
    <cofactor evidence="1">
        <name>Zn(2+)</name>
        <dbReference type="ChEBI" id="CHEBI:29105"/>
    </cofactor>
</comment>
<feature type="compositionally biased region" description="Basic and acidic residues" evidence="9">
    <location>
        <begin position="906"/>
        <end position="920"/>
    </location>
</feature>
<feature type="compositionally biased region" description="Low complexity" evidence="9">
    <location>
        <begin position="856"/>
        <end position="866"/>
    </location>
</feature>